<dbReference type="InterPro" id="IPR058548">
    <property type="entry name" value="MlaB-like_STAS"/>
</dbReference>
<dbReference type="RefSeq" id="WP_370442340.1">
    <property type="nucleotide sequence ID" value="NZ_JBGFTU010000018.1"/>
</dbReference>
<comment type="caution">
    <text evidence="2">The sequence shown here is derived from an EMBL/GenBank/DDBJ whole genome shotgun (WGS) entry which is preliminary data.</text>
</comment>
<gene>
    <name evidence="2" type="ORF">AB2L27_15260</name>
</gene>
<protein>
    <submittedName>
        <fullName evidence="2">STAS domain-containing protein</fullName>
    </submittedName>
</protein>
<sequence length="114" mass="11944">MTTAPLDHVLTVDLHVHDGVCALRLCGELDGLSCPQLVPLLDRALATAAATTVVTVVVDLRHVTFCDLDGLRALGAAHRRALARGVDLRCEGASSLLHRVAPVAGFAELFAEPG</sequence>
<dbReference type="InterPro" id="IPR036513">
    <property type="entry name" value="STAS_dom_sf"/>
</dbReference>
<dbReference type="EMBL" id="JBGFTU010000018">
    <property type="protein sequence ID" value="MEZ0166116.1"/>
    <property type="molecule type" value="Genomic_DNA"/>
</dbReference>
<dbReference type="Proteomes" id="UP001565927">
    <property type="component" value="Unassembled WGS sequence"/>
</dbReference>
<name>A0ABV4H6S9_9ACTN</name>
<reference evidence="2 3" key="1">
    <citation type="submission" date="2024-07" db="EMBL/GenBank/DDBJ databases">
        <authorList>
            <person name="Thanompreechachai J."/>
            <person name="Duangmal K."/>
        </authorList>
    </citation>
    <scope>NUCLEOTIDE SEQUENCE [LARGE SCALE GENOMIC DNA]</scope>
    <source>
        <strain evidence="2 3">LSe6-4</strain>
    </source>
</reference>
<accession>A0ABV4H6S9</accession>
<dbReference type="PROSITE" id="PS50801">
    <property type="entry name" value="STAS"/>
    <property type="match status" value="1"/>
</dbReference>
<organism evidence="2 3">
    <name type="scientific">Kineococcus halophytocola</name>
    <dbReference type="NCBI Taxonomy" id="3234027"/>
    <lineage>
        <taxon>Bacteria</taxon>
        <taxon>Bacillati</taxon>
        <taxon>Actinomycetota</taxon>
        <taxon>Actinomycetes</taxon>
        <taxon>Kineosporiales</taxon>
        <taxon>Kineosporiaceae</taxon>
        <taxon>Kineococcus</taxon>
    </lineage>
</organism>
<proteinExistence type="predicted"/>
<keyword evidence="3" id="KW-1185">Reference proteome</keyword>
<feature type="domain" description="STAS" evidence="1">
    <location>
        <begin position="10"/>
        <end position="114"/>
    </location>
</feature>
<dbReference type="InterPro" id="IPR002645">
    <property type="entry name" value="STAS_dom"/>
</dbReference>
<dbReference type="SUPFAM" id="SSF52091">
    <property type="entry name" value="SpoIIaa-like"/>
    <property type="match status" value="1"/>
</dbReference>
<dbReference type="Pfam" id="PF13466">
    <property type="entry name" value="STAS_2"/>
    <property type="match status" value="1"/>
</dbReference>
<evidence type="ECO:0000259" key="1">
    <source>
        <dbReference type="PROSITE" id="PS50801"/>
    </source>
</evidence>
<evidence type="ECO:0000313" key="3">
    <source>
        <dbReference type="Proteomes" id="UP001565927"/>
    </source>
</evidence>
<dbReference type="Gene3D" id="3.30.750.24">
    <property type="entry name" value="STAS domain"/>
    <property type="match status" value="1"/>
</dbReference>
<evidence type="ECO:0000313" key="2">
    <source>
        <dbReference type="EMBL" id="MEZ0166116.1"/>
    </source>
</evidence>